<evidence type="ECO:0000256" key="1">
    <source>
        <dbReference type="SAM" id="MobiDB-lite"/>
    </source>
</evidence>
<protein>
    <submittedName>
        <fullName evidence="2">WD repeat containing protein 74</fullName>
    </submittedName>
</protein>
<gene>
    <name evidence="2" type="ORF">D915_008713</name>
</gene>
<dbReference type="AlphaFoldDB" id="A0A4E0QY08"/>
<dbReference type="GO" id="GO:0005730">
    <property type="term" value="C:nucleolus"/>
    <property type="evidence" value="ECO:0007669"/>
    <property type="project" value="InterPro"/>
</dbReference>
<dbReference type="InterPro" id="IPR036322">
    <property type="entry name" value="WD40_repeat_dom_sf"/>
</dbReference>
<sequence>MRELGVVVASSTGHVKAFDFSSKSPINLCSLGSKKISTISWDISAGSSEIKTHGNLCCGRTLGSLVAAGGRDCNLHVWDLNQPENPVFTAKNLRPTTLQLEVPIWISDVCFVSQYDGRILLTASRIGELCLYDIRCGQRRPVSRHAWRLSRKYGKIKVGKYAHGAVLPDLSVIRPITKALAFDDAPGTGIRVVAGNAIGDLCFLDMRLPRERVVQSSENELTTVGRVKSCGSRAAEPPVSVRTLAGASGSITALACGGCSTANFPLARQSAIMNDENVLIASSLDRYLRLYNRETGVRLAKLYAKVPITSFLVSDNASLEKLSSISPDSDRQLTSEETDKKQETSNSESEDSEIDELFDLMEPVDEQEEKYVRKGLPKNGKRRRRK</sequence>
<name>A0A4E0QY08_FASHE</name>
<dbReference type="PANTHER" id="PTHR16038">
    <property type="entry name" value="NOP SEVEN ASSOCIATED PROTEIN 1"/>
    <property type="match status" value="1"/>
</dbReference>
<comment type="caution">
    <text evidence="2">The sequence shown here is derived from an EMBL/GenBank/DDBJ whole genome shotgun (WGS) entry which is preliminary data.</text>
</comment>
<proteinExistence type="predicted"/>
<evidence type="ECO:0000313" key="2">
    <source>
        <dbReference type="EMBL" id="THD20259.1"/>
    </source>
</evidence>
<dbReference type="GO" id="GO:0042273">
    <property type="term" value="P:ribosomal large subunit biogenesis"/>
    <property type="evidence" value="ECO:0007669"/>
    <property type="project" value="InterPro"/>
</dbReference>
<feature type="compositionally biased region" description="Acidic residues" evidence="1">
    <location>
        <begin position="348"/>
        <end position="368"/>
    </location>
</feature>
<keyword evidence="3" id="KW-1185">Reference proteome</keyword>
<dbReference type="InterPro" id="IPR001680">
    <property type="entry name" value="WD40_rpt"/>
</dbReference>
<dbReference type="PANTHER" id="PTHR16038:SF4">
    <property type="entry name" value="WD REPEAT-CONTAINING PROTEIN 74"/>
    <property type="match status" value="1"/>
</dbReference>
<organism evidence="2 3">
    <name type="scientific">Fasciola hepatica</name>
    <name type="common">Liver fluke</name>
    <dbReference type="NCBI Taxonomy" id="6192"/>
    <lineage>
        <taxon>Eukaryota</taxon>
        <taxon>Metazoa</taxon>
        <taxon>Spiralia</taxon>
        <taxon>Lophotrochozoa</taxon>
        <taxon>Platyhelminthes</taxon>
        <taxon>Trematoda</taxon>
        <taxon>Digenea</taxon>
        <taxon>Plagiorchiida</taxon>
        <taxon>Echinostomata</taxon>
        <taxon>Echinostomatoidea</taxon>
        <taxon>Fasciolidae</taxon>
        <taxon>Fasciola</taxon>
    </lineage>
</organism>
<dbReference type="EMBL" id="JXXN02004892">
    <property type="protein sequence ID" value="THD20259.1"/>
    <property type="molecule type" value="Genomic_DNA"/>
</dbReference>
<dbReference type="InterPro" id="IPR037379">
    <property type="entry name" value="WDR74/Nsa1"/>
</dbReference>
<feature type="compositionally biased region" description="Basic residues" evidence="1">
    <location>
        <begin position="373"/>
        <end position="386"/>
    </location>
</feature>
<dbReference type="SMART" id="SM00320">
    <property type="entry name" value="WD40"/>
    <property type="match status" value="3"/>
</dbReference>
<dbReference type="SUPFAM" id="SSF50978">
    <property type="entry name" value="WD40 repeat-like"/>
    <property type="match status" value="1"/>
</dbReference>
<dbReference type="Proteomes" id="UP000230066">
    <property type="component" value="Unassembled WGS sequence"/>
</dbReference>
<feature type="region of interest" description="Disordered" evidence="1">
    <location>
        <begin position="323"/>
        <end position="386"/>
    </location>
</feature>
<reference evidence="2" key="1">
    <citation type="submission" date="2019-03" db="EMBL/GenBank/DDBJ databases">
        <title>Improved annotation for the trematode Fasciola hepatica.</title>
        <authorList>
            <person name="Choi Y.-J."/>
            <person name="Martin J."/>
            <person name="Mitreva M."/>
        </authorList>
    </citation>
    <scope>NUCLEOTIDE SEQUENCE [LARGE SCALE GENOMIC DNA]</scope>
</reference>
<accession>A0A4E0QY08</accession>
<dbReference type="InterPro" id="IPR015943">
    <property type="entry name" value="WD40/YVTN_repeat-like_dom_sf"/>
</dbReference>
<evidence type="ECO:0000313" key="3">
    <source>
        <dbReference type="Proteomes" id="UP000230066"/>
    </source>
</evidence>
<dbReference type="GO" id="GO:0030687">
    <property type="term" value="C:preribosome, large subunit precursor"/>
    <property type="evidence" value="ECO:0007669"/>
    <property type="project" value="TreeGrafter"/>
</dbReference>
<dbReference type="Gene3D" id="2.130.10.10">
    <property type="entry name" value="YVTN repeat-like/Quinoprotein amine dehydrogenase"/>
    <property type="match status" value="1"/>
</dbReference>
<feature type="compositionally biased region" description="Basic and acidic residues" evidence="1">
    <location>
        <begin position="328"/>
        <end position="343"/>
    </location>
</feature>